<evidence type="ECO:0000256" key="1">
    <source>
        <dbReference type="SAM" id="MobiDB-lite"/>
    </source>
</evidence>
<protein>
    <submittedName>
        <fullName evidence="2">Uncharacterized protein</fullName>
    </submittedName>
</protein>
<reference evidence="2" key="1">
    <citation type="submission" date="2016-04" db="EMBL/GenBank/DDBJ databases">
        <authorList>
            <person name="Evans L.H."/>
            <person name="Alamgir A."/>
            <person name="Owens N."/>
            <person name="Weber N.D."/>
            <person name="Virtaneva K."/>
            <person name="Barbian K."/>
            <person name="Babar A."/>
            <person name="Rosenke K."/>
        </authorList>
    </citation>
    <scope>NUCLEOTIDE SEQUENCE</scope>
    <source>
        <strain evidence="2">86</strain>
    </source>
</reference>
<proteinExistence type="predicted"/>
<feature type="region of interest" description="Disordered" evidence="1">
    <location>
        <begin position="1"/>
        <end position="33"/>
    </location>
</feature>
<dbReference type="EMBL" id="FLUN01000001">
    <property type="protein sequence ID" value="SBV94907.1"/>
    <property type="molecule type" value="Genomic_DNA"/>
</dbReference>
<gene>
    <name evidence="2" type="ORF">KL86CLO1_10576</name>
</gene>
<name>A0A212J653_9FIRM</name>
<sequence>MQRVNMYQDGSRIRENHVKKITSNPSKGYGNKEIDKKQGIKNWEYVIIFTTKNEENRRNNAALVGSFF</sequence>
<accession>A0A212J653</accession>
<organism evidence="2">
    <name type="scientific">uncultured Eubacteriales bacterium</name>
    <dbReference type="NCBI Taxonomy" id="172733"/>
    <lineage>
        <taxon>Bacteria</taxon>
        <taxon>Bacillati</taxon>
        <taxon>Bacillota</taxon>
        <taxon>Clostridia</taxon>
        <taxon>Eubacteriales</taxon>
        <taxon>environmental samples</taxon>
    </lineage>
</organism>
<evidence type="ECO:0000313" key="2">
    <source>
        <dbReference type="EMBL" id="SBV94907.1"/>
    </source>
</evidence>
<dbReference type="AlphaFoldDB" id="A0A212J653"/>